<keyword evidence="1" id="KW-1133">Transmembrane helix</keyword>
<dbReference type="Proteomes" id="UP000254266">
    <property type="component" value="Unassembled WGS sequence"/>
</dbReference>
<name>A0A370DIP8_9GAMM</name>
<accession>A0A370DIP8</accession>
<dbReference type="EMBL" id="QFXC01000007">
    <property type="protein sequence ID" value="RDH84761.1"/>
    <property type="molecule type" value="Genomic_DNA"/>
</dbReference>
<keyword evidence="3" id="KW-1185">Reference proteome</keyword>
<dbReference type="AlphaFoldDB" id="A0A370DIP8"/>
<keyword evidence="1" id="KW-0812">Transmembrane</keyword>
<evidence type="ECO:0000313" key="2">
    <source>
        <dbReference type="EMBL" id="RDH84761.1"/>
    </source>
</evidence>
<gene>
    <name evidence="2" type="ORF">DIZ80_04650</name>
</gene>
<proteinExistence type="predicted"/>
<evidence type="ECO:0000313" key="3">
    <source>
        <dbReference type="Proteomes" id="UP000254266"/>
    </source>
</evidence>
<feature type="transmembrane region" description="Helical" evidence="1">
    <location>
        <begin position="37"/>
        <end position="59"/>
    </location>
</feature>
<protein>
    <submittedName>
        <fullName evidence="2">Uncharacterized protein</fullName>
    </submittedName>
</protein>
<comment type="caution">
    <text evidence="2">The sequence shown here is derived from an EMBL/GenBank/DDBJ whole genome shotgun (WGS) entry which is preliminary data.</text>
</comment>
<keyword evidence="1" id="KW-0472">Membrane</keyword>
<organism evidence="2 3">
    <name type="scientific">endosymbiont of Galathealinum brachiosum</name>
    <dbReference type="NCBI Taxonomy" id="2200906"/>
    <lineage>
        <taxon>Bacteria</taxon>
        <taxon>Pseudomonadati</taxon>
        <taxon>Pseudomonadota</taxon>
        <taxon>Gammaproteobacteria</taxon>
        <taxon>sulfur-oxidizing symbionts</taxon>
    </lineage>
</organism>
<reference evidence="2 3" key="1">
    <citation type="journal article" date="2018" name="ISME J.">
        <title>Endosymbiont genomes yield clues of tubeworm success.</title>
        <authorList>
            <person name="Li Y."/>
            <person name="Liles M.R."/>
            <person name="Halanych K.M."/>
        </authorList>
    </citation>
    <scope>NUCLEOTIDE SEQUENCE [LARGE SCALE GENOMIC DNA]</scope>
    <source>
        <strain evidence="2">A1464</strain>
    </source>
</reference>
<sequence length="76" mass="8794">MNKHGRIHEINILPPIYLTGQSGHCRLDGVFMQPLHFLTSFLINGARAQLFLILVCVLWHRLISKKSIALIFNQWL</sequence>
<evidence type="ECO:0000256" key="1">
    <source>
        <dbReference type="SAM" id="Phobius"/>
    </source>
</evidence>